<dbReference type="InterPro" id="IPR044730">
    <property type="entry name" value="RNase_H-like_dom_plant"/>
</dbReference>
<dbReference type="Pfam" id="PF13456">
    <property type="entry name" value="RVT_3"/>
    <property type="match status" value="1"/>
</dbReference>
<dbReference type="PANTHER" id="PTHR47723:SF23">
    <property type="entry name" value="REVERSE TRANSCRIPTASE-LIKE PROTEIN"/>
    <property type="match status" value="1"/>
</dbReference>
<dbReference type="InterPro" id="IPR002156">
    <property type="entry name" value="RNaseH_domain"/>
</dbReference>
<dbReference type="AlphaFoldDB" id="A0A835HVW4"/>
<dbReference type="EMBL" id="JADFTS010000005">
    <property type="protein sequence ID" value="KAF9607065.1"/>
    <property type="molecule type" value="Genomic_DNA"/>
</dbReference>
<comment type="caution">
    <text evidence="3">The sequence shown here is derived from an EMBL/GenBank/DDBJ whole genome shotgun (WGS) entry which is preliminary data.</text>
</comment>
<accession>A0A835HVW4</accession>
<sequence>MLVNQQWIEAAARWKSKILKRKFSDHSPVVGCLTFIPKPTNIPFRFKRIWIKHEGLKEVVKQSWEEPLEDVPIRKVMKKLKRLKLALKQWSWEVFENLKIRREQVEAELEQVLREQEEHPFNVVLQHRHNVQWSPGPLNSQQTPSEEQKHPTPRESAGVIFRNKDLAIMRVLAVGLGEVTSFQAECTAIVYAAEKAKDMDWNRIWIEADSQAAVTAFSGNDIPWSLRARWKHATRNLQELKVSHIWREGNFGADSAAKKGSSMPLGTISWGLSRPDFVTSIESPFRTYYRFE</sequence>
<protein>
    <recommendedName>
        <fullName evidence="2">RNase H type-1 domain-containing protein</fullName>
    </recommendedName>
</protein>
<dbReference type="CDD" id="cd06222">
    <property type="entry name" value="RNase_H_like"/>
    <property type="match status" value="1"/>
</dbReference>
<dbReference type="PANTHER" id="PTHR47723">
    <property type="entry name" value="OS05G0353850 PROTEIN"/>
    <property type="match status" value="1"/>
</dbReference>
<evidence type="ECO:0000313" key="4">
    <source>
        <dbReference type="Proteomes" id="UP000631114"/>
    </source>
</evidence>
<reference evidence="3 4" key="1">
    <citation type="submission" date="2020-10" db="EMBL/GenBank/DDBJ databases">
        <title>The Coptis chinensis genome and diversification of protoberbering-type alkaloids.</title>
        <authorList>
            <person name="Wang B."/>
            <person name="Shu S."/>
            <person name="Song C."/>
            <person name="Liu Y."/>
        </authorList>
    </citation>
    <scope>NUCLEOTIDE SEQUENCE [LARGE SCALE GENOMIC DNA]</scope>
    <source>
        <strain evidence="3">HL-2020</strain>
        <tissue evidence="3">Leaf</tissue>
    </source>
</reference>
<evidence type="ECO:0000256" key="1">
    <source>
        <dbReference type="SAM" id="MobiDB-lite"/>
    </source>
</evidence>
<dbReference type="Proteomes" id="UP000631114">
    <property type="component" value="Unassembled WGS sequence"/>
</dbReference>
<keyword evidence="4" id="KW-1185">Reference proteome</keyword>
<dbReference type="InterPro" id="IPR053151">
    <property type="entry name" value="RNase_H-like"/>
</dbReference>
<organism evidence="3 4">
    <name type="scientific">Coptis chinensis</name>
    <dbReference type="NCBI Taxonomy" id="261450"/>
    <lineage>
        <taxon>Eukaryota</taxon>
        <taxon>Viridiplantae</taxon>
        <taxon>Streptophyta</taxon>
        <taxon>Embryophyta</taxon>
        <taxon>Tracheophyta</taxon>
        <taxon>Spermatophyta</taxon>
        <taxon>Magnoliopsida</taxon>
        <taxon>Ranunculales</taxon>
        <taxon>Ranunculaceae</taxon>
        <taxon>Coptidoideae</taxon>
        <taxon>Coptis</taxon>
    </lineage>
</organism>
<feature type="region of interest" description="Disordered" evidence="1">
    <location>
        <begin position="134"/>
        <end position="155"/>
    </location>
</feature>
<gene>
    <name evidence="3" type="ORF">IFM89_030892</name>
</gene>
<dbReference type="Gene3D" id="3.30.420.10">
    <property type="entry name" value="Ribonuclease H-like superfamily/Ribonuclease H"/>
    <property type="match status" value="1"/>
</dbReference>
<feature type="compositionally biased region" description="Polar residues" evidence="1">
    <location>
        <begin position="134"/>
        <end position="145"/>
    </location>
</feature>
<dbReference type="GO" id="GO:0003676">
    <property type="term" value="F:nucleic acid binding"/>
    <property type="evidence" value="ECO:0007669"/>
    <property type="project" value="InterPro"/>
</dbReference>
<name>A0A835HVW4_9MAGN</name>
<proteinExistence type="predicted"/>
<dbReference type="InterPro" id="IPR012337">
    <property type="entry name" value="RNaseH-like_sf"/>
</dbReference>
<feature type="domain" description="RNase H type-1" evidence="2">
    <location>
        <begin position="156"/>
        <end position="259"/>
    </location>
</feature>
<dbReference type="InterPro" id="IPR036397">
    <property type="entry name" value="RNaseH_sf"/>
</dbReference>
<evidence type="ECO:0000259" key="2">
    <source>
        <dbReference type="Pfam" id="PF13456"/>
    </source>
</evidence>
<evidence type="ECO:0000313" key="3">
    <source>
        <dbReference type="EMBL" id="KAF9607065.1"/>
    </source>
</evidence>
<dbReference type="SUPFAM" id="SSF53098">
    <property type="entry name" value="Ribonuclease H-like"/>
    <property type="match status" value="1"/>
</dbReference>
<dbReference type="GO" id="GO:0004523">
    <property type="term" value="F:RNA-DNA hybrid ribonuclease activity"/>
    <property type="evidence" value="ECO:0007669"/>
    <property type="project" value="InterPro"/>
</dbReference>